<feature type="transmembrane region" description="Helical" evidence="2">
    <location>
        <begin position="98"/>
        <end position="125"/>
    </location>
</feature>
<keyword evidence="2" id="KW-1133">Transmembrane helix</keyword>
<evidence type="ECO:0000256" key="1">
    <source>
        <dbReference type="SAM" id="MobiDB-lite"/>
    </source>
</evidence>
<evidence type="ECO:0000256" key="2">
    <source>
        <dbReference type="SAM" id="Phobius"/>
    </source>
</evidence>
<dbReference type="PANTHER" id="PTHR33741:SF5">
    <property type="entry name" value="TRANSMEMBRANE PROTEIN DDB_G0269096-RELATED"/>
    <property type="match status" value="1"/>
</dbReference>
<accession>A0A2U9PXE0</accession>
<gene>
    <name evidence="4" type="ORF">D806_054470</name>
</gene>
<sequence>MTEPSVTSVELLDAETSGTSGPSRSSWFRSAAPPRQRLSVIVVETIVSLVALAIIASLTAITHDPWLIPPLAASAALVVGGAHFPLSQPRNVIGGHVMSAIVGVMVGMTALDALWAGAVAGALALGMMKLLRMSHSPAAATAMIAVVPEIPRWEFVVLVGTAAVILVVVGLAGNKLNGAKYPHYWW</sequence>
<evidence type="ECO:0000313" key="5">
    <source>
        <dbReference type="Proteomes" id="UP000011200"/>
    </source>
</evidence>
<organism evidence="4 5">
    <name type="scientific">Mycolicibacterium smegmatis (strain MKD8)</name>
    <name type="common">Mycobacterium smegmatis</name>
    <dbReference type="NCBI Taxonomy" id="1214915"/>
    <lineage>
        <taxon>Bacteria</taxon>
        <taxon>Bacillati</taxon>
        <taxon>Actinomycetota</taxon>
        <taxon>Actinomycetes</taxon>
        <taxon>Mycobacteriales</taxon>
        <taxon>Mycobacteriaceae</taxon>
        <taxon>Mycolicibacterium</taxon>
    </lineage>
</organism>
<dbReference type="InterPro" id="IPR058581">
    <property type="entry name" value="TM_HPP"/>
</dbReference>
<feature type="transmembrane region" description="Helical" evidence="2">
    <location>
        <begin position="67"/>
        <end position="86"/>
    </location>
</feature>
<protein>
    <submittedName>
        <fullName evidence="4">HPP family protein</fullName>
    </submittedName>
</protein>
<feature type="transmembrane region" description="Helical" evidence="2">
    <location>
        <begin position="38"/>
        <end position="61"/>
    </location>
</feature>
<dbReference type="Proteomes" id="UP000011200">
    <property type="component" value="Chromosome"/>
</dbReference>
<keyword evidence="2" id="KW-0472">Membrane</keyword>
<proteinExistence type="predicted"/>
<name>A0A2U9PXE0_MYCSE</name>
<feature type="region of interest" description="Disordered" evidence="1">
    <location>
        <begin position="1"/>
        <end position="29"/>
    </location>
</feature>
<dbReference type="InterPro" id="IPR007065">
    <property type="entry name" value="HPP"/>
</dbReference>
<dbReference type="Pfam" id="PF04982">
    <property type="entry name" value="TM_HPP"/>
    <property type="match status" value="1"/>
</dbReference>
<feature type="transmembrane region" description="Helical" evidence="2">
    <location>
        <begin position="155"/>
        <end position="173"/>
    </location>
</feature>
<feature type="compositionally biased region" description="Polar residues" evidence="1">
    <location>
        <begin position="16"/>
        <end position="28"/>
    </location>
</feature>
<dbReference type="PANTHER" id="PTHR33741">
    <property type="entry name" value="TRANSMEMBRANE PROTEIN DDB_G0269096-RELATED"/>
    <property type="match status" value="1"/>
</dbReference>
<dbReference type="EMBL" id="CP027541">
    <property type="protein sequence ID" value="AWT56394.1"/>
    <property type="molecule type" value="Genomic_DNA"/>
</dbReference>
<feature type="domain" description="HPP transmembrane region" evidence="3">
    <location>
        <begin position="34"/>
        <end position="182"/>
    </location>
</feature>
<evidence type="ECO:0000313" key="4">
    <source>
        <dbReference type="EMBL" id="AWT56394.1"/>
    </source>
</evidence>
<keyword evidence="2" id="KW-0812">Transmembrane</keyword>
<dbReference type="AlphaFoldDB" id="A0A2U9PXE0"/>
<reference evidence="4 5" key="1">
    <citation type="journal article" date="2013" name="Genome Announc.">
        <title>Draft genome sequence of MKD8, a conjugal recipient Mycobacterium smegmatis strain.</title>
        <authorList>
            <person name="Gray T.A."/>
            <person name="Palumbo M.J."/>
            <person name="Derbyshire K.M."/>
        </authorList>
    </citation>
    <scope>NUCLEOTIDE SEQUENCE [LARGE SCALE GENOMIC DNA]</scope>
    <source>
        <strain evidence="4 5">MKD8</strain>
    </source>
</reference>
<reference evidence="5" key="2">
    <citation type="submission" date="2018-03" db="EMBL/GenBank/DDBJ databases">
        <authorList>
            <person name="Derbyshire K."/>
            <person name="Gray T.A."/>
            <person name="Champion M."/>
        </authorList>
    </citation>
    <scope>NUCLEOTIDE SEQUENCE [LARGE SCALE GENOMIC DNA]</scope>
    <source>
        <strain evidence="5">MKD8</strain>
    </source>
</reference>
<evidence type="ECO:0000259" key="3">
    <source>
        <dbReference type="Pfam" id="PF04982"/>
    </source>
</evidence>